<feature type="region of interest" description="Disordered" evidence="1">
    <location>
        <begin position="1"/>
        <end position="27"/>
    </location>
</feature>
<protein>
    <submittedName>
        <fullName evidence="3">Uncharacterized protein</fullName>
    </submittedName>
</protein>
<keyword evidence="4" id="KW-1185">Reference proteome</keyword>
<dbReference type="EMBL" id="AGNL01010421">
    <property type="protein sequence ID" value="EJK69138.1"/>
    <property type="molecule type" value="Genomic_DNA"/>
</dbReference>
<name>K0SS50_THAOC</name>
<sequence>MSTVPACTEDSVKKNNARQIHTDPPRRSVALDFEAPPMHFPAKEEEAAAPTPSGIANRLKVTAEVTVSKIFPAGFGWQSSSILAEDYLGYSADSVAFALTTGLGDAVGVFVGHSAFYAAKKAITSDESIDMNREAQTGLLLASAAFCSGTAWQPLVDMLQGMNLPFLQVFAGTWVGCGTAFYLGLRGAREILSGPFKHIHAPTFENSITDRSLSVAIGGATGFFVGTDAAYLPSQNFLINVVGIHDTTPALAGCAIAGASTSLGFLSTQTALNAAYPAGKLWND</sequence>
<keyword evidence="2" id="KW-0472">Membrane</keyword>
<feature type="transmembrane region" description="Helical" evidence="2">
    <location>
        <begin position="167"/>
        <end position="185"/>
    </location>
</feature>
<dbReference type="eggNOG" id="ENOG502S417">
    <property type="taxonomic scope" value="Eukaryota"/>
</dbReference>
<organism evidence="3 4">
    <name type="scientific">Thalassiosira oceanica</name>
    <name type="common">Marine diatom</name>
    <dbReference type="NCBI Taxonomy" id="159749"/>
    <lineage>
        <taxon>Eukaryota</taxon>
        <taxon>Sar</taxon>
        <taxon>Stramenopiles</taxon>
        <taxon>Ochrophyta</taxon>
        <taxon>Bacillariophyta</taxon>
        <taxon>Coscinodiscophyceae</taxon>
        <taxon>Thalassiosirophycidae</taxon>
        <taxon>Thalassiosirales</taxon>
        <taxon>Thalassiosiraceae</taxon>
        <taxon>Thalassiosira</taxon>
    </lineage>
</organism>
<evidence type="ECO:0000256" key="2">
    <source>
        <dbReference type="SAM" id="Phobius"/>
    </source>
</evidence>
<feature type="transmembrane region" description="Helical" evidence="2">
    <location>
        <begin position="138"/>
        <end position="155"/>
    </location>
</feature>
<accession>K0SS50</accession>
<evidence type="ECO:0000313" key="3">
    <source>
        <dbReference type="EMBL" id="EJK69138.1"/>
    </source>
</evidence>
<dbReference type="AlphaFoldDB" id="K0SS50"/>
<dbReference type="Proteomes" id="UP000266841">
    <property type="component" value="Unassembled WGS sequence"/>
</dbReference>
<comment type="caution">
    <text evidence="3">The sequence shown here is derived from an EMBL/GenBank/DDBJ whole genome shotgun (WGS) entry which is preliminary data.</text>
</comment>
<gene>
    <name evidence="3" type="ORF">THAOC_09634</name>
</gene>
<dbReference type="OMA" id="CSGTAWQ"/>
<evidence type="ECO:0000313" key="4">
    <source>
        <dbReference type="Proteomes" id="UP000266841"/>
    </source>
</evidence>
<reference evidence="3 4" key="1">
    <citation type="journal article" date="2012" name="Genome Biol.">
        <title>Genome and low-iron response of an oceanic diatom adapted to chronic iron limitation.</title>
        <authorList>
            <person name="Lommer M."/>
            <person name="Specht M."/>
            <person name="Roy A.S."/>
            <person name="Kraemer L."/>
            <person name="Andreson R."/>
            <person name="Gutowska M.A."/>
            <person name="Wolf J."/>
            <person name="Bergner S.V."/>
            <person name="Schilhabel M.B."/>
            <person name="Klostermeier U.C."/>
            <person name="Beiko R.G."/>
            <person name="Rosenstiel P."/>
            <person name="Hippler M."/>
            <person name="Laroche J."/>
        </authorList>
    </citation>
    <scope>NUCLEOTIDE SEQUENCE [LARGE SCALE GENOMIC DNA]</scope>
    <source>
        <strain evidence="3 4">CCMP1005</strain>
    </source>
</reference>
<proteinExistence type="predicted"/>
<keyword evidence="2" id="KW-0812">Transmembrane</keyword>
<evidence type="ECO:0000256" key="1">
    <source>
        <dbReference type="SAM" id="MobiDB-lite"/>
    </source>
</evidence>
<keyword evidence="2" id="KW-1133">Transmembrane helix</keyword>
<dbReference type="OrthoDB" id="36839at2759"/>